<sequence length="115" mass="13430">MLSLESLLMGMNLVFANSSDGFVYCGVFIEHTAMLKMRSYFLLLNPKRHCTMSATHTLLITSRKKNCLKIYQLYYLSFHNYMMLGTILLMKLIKLEQIIFFQITRLIGSESIKNF</sequence>
<reference evidence="2" key="1">
    <citation type="submission" date="2014-09" db="EMBL/GenBank/DDBJ databases">
        <authorList>
            <person name="Magalhaes I.L.F."/>
            <person name="Oliveira U."/>
            <person name="Santos F.R."/>
            <person name="Vidigal T.H.D.A."/>
            <person name="Brescovit A.D."/>
            <person name="Santos A.J."/>
        </authorList>
    </citation>
    <scope>NUCLEOTIDE SEQUENCE</scope>
    <source>
        <tissue evidence="2">Shoot tissue taken approximately 20 cm above the soil surface</tissue>
    </source>
</reference>
<organism evidence="2">
    <name type="scientific">Arundo donax</name>
    <name type="common">Giant reed</name>
    <name type="synonym">Donax arundinaceus</name>
    <dbReference type="NCBI Taxonomy" id="35708"/>
    <lineage>
        <taxon>Eukaryota</taxon>
        <taxon>Viridiplantae</taxon>
        <taxon>Streptophyta</taxon>
        <taxon>Embryophyta</taxon>
        <taxon>Tracheophyta</taxon>
        <taxon>Spermatophyta</taxon>
        <taxon>Magnoliopsida</taxon>
        <taxon>Liliopsida</taxon>
        <taxon>Poales</taxon>
        <taxon>Poaceae</taxon>
        <taxon>PACMAD clade</taxon>
        <taxon>Arundinoideae</taxon>
        <taxon>Arundineae</taxon>
        <taxon>Arundo</taxon>
    </lineage>
</organism>
<protein>
    <submittedName>
        <fullName evidence="2">Uncharacterized protein</fullName>
    </submittedName>
</protein>
<feature type="chain" id="PRO_5002043579" evidence="1">
    <location>
        <begin position="17"/>
        <end position="115"/>
    </location>
</feature>
<dbReference type="AlphaFoldDB" id="A0A0A9DE64"/>
<accession>A0A0A9DE64</accession>
<reference evidence="2" key="2">
    <citation type="journal article" date="2015" name="Data Brief">
        <title>Shoot transcriptome of the giant reed, Arundo donax.</title>
        <authorList>
            <person name="Barrero R.A."/>
            <person name="Guerrero F.D."/>
            <person name="Moolhuijzen P."/>
            <person name="Goolsby J.A."/>
            <person name="Tidwell J."/>
            <person name="Bellgard S.E."/>
            <person name="Bellgard M.I."/>
        </authorList>
    </citation>
    <scope>NUCLEOTIDE SEQUENCE</scope>
    <source>
        <tissue evidence="2">Shoot tissue taken approximately 20 cm above the soil surface</tissue>
    </source>
</reference>
<keyword evidence="1" id="KW-0732">Signal</keyword>
<dbReference type="EMBL" id="GBRH01213955">
    <property type="protein sequence ID" value="JAD83940.1"/>
    <property type="molecule type" value="Transcribed_RNA"/>
</dbReference>
<proteinExistence type="predicted"/>
<evidence type="ECO:0000256" key="1">
    <source>
        <dbReference type="SAM" id="SignalP"/>
    </source>
</evidence>
<feature type="signal peptide" evidence="1">
    <location>
        <begin position="1"/>
        <end position="16"/>
    </location>
</feature>
<evidence type="ECO:0000313" key="2">
    <source>
        <dbReference type="EMBL" id="JAD83940.1"/>
    </source>
</evidence>
<name>A0A0A9DE64_ARUDO</name>